<proteinExistence type="predicted"/>
<feature type="compositionally biased region" description="Low complexity" evidence="1">
    <location>
        <begin position="253"/>
        <end position="270"/>
    </location>
</feature>
<evidence type="ECO:0000313" key="3">
    <source>
        <dbReference type="EMBL" id="KAA8630130.1"/>
    </source>
</evidence>
<dbReference type="PANTHER" id="PTHR28125">
    <property type="entry name" value="MEIOTIC EXPRESSION UP-REGULATED PROTEIN 26"/>
    <property type="match status" value="1"/>
</dbReference>
<comment type="caution">
    <text evidence="3">The sequence shown here is derived from an EMBL/GenBank/DDBJ whole genome shotgun (WGS) entry which is preliminary data.</text>
</comment>
<dbReference type="EMBL" id="NMPR01000113">
    <property type="protein sequence ID" value="KAA8630130.1"/>
    <property type="molecule type" value="Genomic_DNA"/>
</dbReference>
<feature type="compositionally biased region" description="Polar residues" evidence="1">
    <location>
        <begin position="214"/>
        <end position="231"/>
    </location>
</feature>
<protein>
    <recommendedName>
        <fullName evidence="2">Transcription regulator Rua1 C-terminal domain-containing protein</fullName>
    </recommendedName>
</protein>
<feature type="compositionally biased region" description="Polar residues" evidence="1">
    <location>
        <begin position="239"/>
        <end position="251"/>
    </location>
</feature>
<gene>
    <name evidence="3" type="ORF">SMACR_07084</name>
</gene>
<dbReference type="AlphaFoldDB" id="A0A8S8ZLV8"/>
<sequence length="685" mass="76091">MDASQEQSRRRLPFSFGFLKRQEVPFHQQNTMSATSGNQLSTEMEPMAPTHGMWTNPTSQGVKPRPATIHEGFAYSMAGGFGTLPAWNQPSLSIPQAQHTPSDVMFPPTSMPHEFYPQTTDAWGQRHCGEHVDMPALDNDLAIGQAFTSDEVVPMDLQYQGHQQLEGDQMNFDGGLNQRRMSGSSFSLSTSGAFSDMPSYDEFSASLSDAQSISDYRPTSNRNSYMSSTHLSPVASPRMTPQTRSDLVRTQSRGRASPSPRPGARAAPYSVDGGRSKRWSTGSYGTPASRRPSPFVYHHGSQDAFHSQTRMQSHHSSPTVVQPQLPLSFGNLQAVQQNPYLLGNNGPVLQHGGMLLPSQLPSHGFHPVQHHFEQPPPLLSHGFFRMLSSNADPSSLHHHYADLSDPPDLFAALQEEQLDPPPEDMNPDDPEMVPHEQELRFDGDLYTPKWVRGHGNKREGWCGICKPGRWLVLKNSAYWYDKSFTHGISAPTGCRFQEPQKIRRMEGNPEVWEGFCGTCRDWVALVSNKKKGTTWFRHAYKCHTHTKIKDTPKRRRGSSHTRPSSMIKAKAEPQIASPLGGQMQDSSIAETPSLSQTSGESQFEQAQDDNCSSLSPPSMQPLTPQPSADQQSELCQPPGLNSHLDKLQPPPIPPRDGRRHNIHAQITSAPRSWPAPFTAEVANYQ</sequence>
<evidence type="ECO:0000259" key="2">
    <source>
        <dbReference type="Pfam" id="PF14616"/>
    </source>
</evidence>
<evidence type="ECO:0000313" key="4">
    <source>
        <dbReference type="Proteomes" id="UP000433876"/>
    </source>
</evidence>
<organism evidence="3 4">
    <name type="scientific">Sordaria macrospora</name>
    <dbReference type="NCBI Taxonomy" id="5147"/>
    <lineage>
        <taxon>Eukaryota</taxon>
        <taxon>Fungi</taxon>
        <taxon>Dikarya</taxon>
        <taxon>Ascomycota</taxon>
        <taxon>Pezizomycotina</taxon>
        <taxon>Sordariomycetes</taxon>
        <taxon>Sordariomycetidae</taxon>
        <taxon>Sordariales</taxon>
        <taxon>Sordariaceae</taxon>
        <taxon>Sordaria</taxon>
    </lineage>
</organism>
<feature type="compositionally biased region" description="Polar residues" evidence="1">
    <location>
        <begin position="583"/>
        <end position="634"/>
    </location>
</feature>
<reference evidence="3 4" key="1">
    <citation type="submission" date="2017-07" db="EMBL/GenBank/DDBJ databases">
        <title>Genome sequence of the Sordaria macrospora wild type strain R19027.</title>
        <authorList>
            <person name="Nowrousian M."/>
            <person name="Teichert I."/>
            <person name="Kueck U."/>
        </authorList>
    </citation>
    <scope>NUCLEOTIDE SEQUENCE [LARGE SCALE GENOMIC DNA]</scope>
    <source>
        <strain evidence="3 4">R19027</strain>
        <tissue evidence="3">Mycelium</tissue>
    </source>
</reference>
<dbReference type="Pfam" id="PF14616">
    <property type="entry name" value="Rua1_C"/>
    <property type="match status" value="1"/>
</dbReference>
<dbReference type="Proteomes" id="UP000433876">
    <property type="component" value="Unassembled WGS sequence"/>
</dbReference>
<dbReference type="PANTHER" id="PTHR28125:SF3">
    <property type="entry name" value="TRANSCRIPTION REGULATOR RUA1 C-TERMINAL DOMAIN-CONTAINING PROTEIN"/>
    <property type="match status" value="1"/>
</dbReference>
<name>A0A8S8ZLV8_SORMA</name>
<evidence type="ECO:0000256" key="1">
    <source>
        <dbReference type="SAM" id="MobiDB-lite"/>
    </source>
</evidence>
<dbReference type="InterPro" id="IPR028012">
    <property type="entry name" value="Rua1_C"/>
</dbReference>
<dbReference type="VEuPathDB" id="FungiDB:SMAC_07084"/>
<feature type="domain" description="Transcription regulator Rua1 C-terminal" evidence="2">
    <location>
        <begin position="444"/>
        <end position="543"/>
    </location>
</feature>
<accession>A0A8S8ZLV8</accession>
<feature type="region of interest" description="Disordered" evidence="1">
    <location>
        <begin position="214"/>
        <end position="292"/>
    </location>
</feature>
<feature type="compositionally biased region" description="Basic residues" evidence="1">
    <location>
        <begin position="546"/>
        <end position="559"/>
    </location>
</feature>
<feature type="region of interest" description="Disordered" evidence="1">
    <location>
        <begin position="546"/>
        <end position="661"/>
    </location>
</feature>